<keyword evidence="3" id="KW-1185">Reference proteome</keyword>
<dbReference type="Proteomes" id="UP000583127">
    <property type="component" value="Unassembled WGS sequence"/>
</dbReference>
<proteinExistence type="predicted"/>
<dbReference type="EMBL" id="JABBFZ010000034">
    <property type="protein sequence ID" value="NML35280.1"/>
    <property type="molecule type" value="Genomic_DNA"/>
</dbReference>
<feature type="signal peptide" evidence="1">
    <location>
        <begin position="1"/>
        <end position="32"/>
    </location>
</feature>
<gene>
    <name evidence="2" type="ORF">HHL14_31205</name>
</gene>
<dbReference type="AlphaFoldDB" id="A0A7Y0A2E0"/>
<feature type="chain" id="PRO_5031165673" evidence="1">
    <location>
        <begin position="33"/>
        <end position="114"/>
    </location>
</feature>
<evidence type="ECO:0000256" key="1">
    <source>
        <dbReference type="SAM" id="SignalP"/>
    </source>
</evidence>
<sequence length="114" mass="11692">MSSVRSLQTFQFALAAAVVAVPMFCAMPEALAQSDNGRRPVILDTLGGINNGQSGSVLLNSPASPQPIVAAPPIAAPVELPQESPPVVVAPYIQLPAGGGVPPRPRPRPTPLPQ</sequence>
<comment type="caution">
    <text evidence="2">The sequence shown here is derived from an EMBL/GenBank/DDBJ whole genome shotgun (WGS) entry which is preliminary data.</text>
</comment>
<evidence type="ECO:0000313" key="2">
    <source>
        <dbReference type="EMBL" id="NML35280.1"/>
    </source>
</evidence>
<reference evidence="2 3" key="1">
    <citation type="submission" date="2020-04" db="EMBL/GenBank/DDBJ databases">
        <title>Paraburkholderia sp. G-4-1-8 isolated from soil.</title>
        <authorList>
            <person name="Dahal R.H."/>
        </authorList>
    </citation>
    <scope>NUCLEOTIDE SEQUENCE [LARGE SCALE GENOMIC DNA]</scope>
    <source>
        <strain evidence="2 3">G-4-1-8</strain>
    </source>
</reference>
<organism evidence="2 3">
    <name type="scientific">Paraburkholderia antibiotica</name>
    <dbReference type="NCBI Taxonomy" id="2728839"/>
    <lineage>
        <taxon>Bacteria</taxon>
        <taxon>Pseudomonadati</taxon>
        <taxon>Pseudomonadota</taxon>
        <taxon>Betaproteobacteria</taxon>
        <taxon>Burkholderiales</taxon>
        <taxon>Burkholderiaceae</taxon>
        <taxon>Paraburkholderia</taxon>
    </lineage>
</organism>
<accession>A0A7Y0A2E0</accession>
<dbReference type="RefSeq" id="WP_169501460.1">
    <property type="nucleotide sequence ID" value="NZ_JABBFZ010000034.1"/>
</dbReference>
<evidence type="ECO:0000313" key="3">
    <source>
        <dbReference type="Proteomes" id="UP000583127"/>
    </source>
</evidence>
<name>A0A7Y0A2E0_9BURK</name>
<protein>
    <submittedName>
        <fullName evidence="2">Uncharacterized protein</fullName>
    </submittedName>
</protein>
<keyword evidence="1" id="KW-0732">Signal</keyword>